<dbReference type="AlphaFoldDB" id="A0A1E3A6L9"/>
<dbReference type="EMBL" id="MCGH01000003">
    <property type="protein sequence ID" value="ODM03856.1"/>
    <property type="molecule type" value="Genomic_DNA"/>
</dbReference>
<keyword evidence="1" id="KW-1133">Transmembrane helix</keyword>
<evidence type="ECO:0000313" key="2">
    <source>
        <dbReference type="EMBL" id="ODM03856.1"/>
    </source>
</evidence>
<keyword evidence="1" id="KW-0812">Transmembrane</keyword>
<accession>A0A1E3A6L9</accession>
<gene>
    <name evidence="2" type="ORF">BEI61_04659</name>
</gene>
<keyword evidence="1" id="KW-0472">Membrane</keyword>
<dbReference type="Proteomes" id="UP000094067">
    <property type="component" value="Unassembled WGS sequence"/>
</dbReference>
<proteinExistence type="predicted"/>
<comment type="caution">
    <text evidence="2">The sequence shown here is derived from an EMBL/GenBank/DDBJ whole genome shotgun (WGS) entry which is preliminary data.</text>
</comment>
<evidence type="ECO:0008006" key="4">
    <source>
        <dbReference type="Google" id="ProtNLM"/>
    </source>
</evidence>
<evidence type="ECO:0000256" key="1">
    <source>
        <dbReference type="SAM" id="Phobius"/>
    </source>
</evidence>
<name>A0A1E3A6L9_9FIRM</name>
<reference evidence="2 3" key="1">
    <citation type="submission" date="2016-07" db="EMBL/GenBank/DDBJ databases">
        <title>Characterization of isolates of Eisenbergiella tayi derived from blood cultures, using whole genome sequencing.</title>
        <authorList>
            <person name="Burdz T."/>
            <person name="Wiebe D."/>
            <person name="Huynh C."/>
            <person name="Bernard K."/>
        </authorList>
    </citation>
    <scope>NUCLEOTIDE SEQUENCE [LARGE SCALE GENOMIC DNA]</scope>
    <source>
        <strain evidence="2 3">NML 110608</strain>
    </source>
</reference>
<feature type="transmembrane region" description="Helical" evidence="1">
    <location>
        <begin position="12"/>
        <end position="33"/>
    </location>
</feature>
<protein>
    <recommendedName>
        <fullName evidence="4">Vanadium nitrogenase</fullName>
    </recommendedName>
</protein>
<dbReference type="RefSeq" id="WP_009252315.1">
    <property type="nucleotide sequence ID" value="NZ_BAABXS010000001.1"/>
</dbReference>
<organism evidence="2 3">
    <name type="scientific">Eisenbergiella tayi</name>
    <dbReference type="NCBI Taxonomy" id="1432052"/>
    <lineage>
        <taxon>Bacteria</taxon>
        <taxon>Bacillati</taxon>
        <taxon>Bacillota</taxon>
        <taxon>Clostridia</taxon>
        <taxon>Lachnospirales</taxon>
        <taxon>Lachnospiraceae</taxon>
        <taxon>Eisenbergiella</taxon>
    </lineage>
</organism>
<evidence type="ECO:0000313" key="3">
    <source>
        <dbReference type="Proteomes" id="UP000094067"/>
    </source>
</evidence>
<sequence length="55" mass="6055">MANFTLFFNSFLSYLLLFILIVILGVIACFIGINLRKKKDAKDAAVQESTGNGQS</sequence>